<proteinExistence type="predicted"/>
<keyword evidence="2" id="KW-0812">Transmembrane</keyword>
<gene>
    <name evidence="3" type="ORF">US91_C0003G0061</name>
</gene>
<feature type="transmembrane region" description="Helical" evidence="2">
    <location>
        <begin position="57"/>
        <end position="74"/>
    </location>
</feature>
<protein>
    <recommendedName>
        <fullName evidence="5">DUF4012 domain-containing protein</fullName>
    </recommendedName>
</protein>
<feature type="transmembrane region" description="Helical" evidence="2">
    <location>
        <begin position="80"/>
        <end position="103"/>
    </location>
</feature>
<sequence length="921" mass="104078">MHSKKNKKVVYVNESARPSRFLVDLLRANEPKPEPEKNIWEKFLLHFKKKETHIKRLAFFSLFKALFVFCYKLFKVFSKICFWFGWVFLFVIRFFGISIVKIFSVFKTKKKNQFFESGSAHSTVVEKSQNVFSCHSRTHSGINSGGNPELSDKPWIPAFAGMTKGSEDGIAVNKNKENKKEKKSIFSFFKKSEPTPRRFNPFNLTIAPFRPLLNFIFILIVIILPLKAFTSFKDLDNLKMRVIGTTNAAISDIKSASQSATDKDFAEAGKDFSYASKNFLEAKKEIADLNVLLNIVGSIVPNNEIRLAKNADLILEAGRLSSEIGFDLSEALSVFNQEKPSLELIINSLHAKSEKLIANTALLDGVINKIDAEALPPEYKDTFIVLREKFGLVNGNIKEFFEIIKLARVFLGFEQDKRYLFVFQNNAELRASGGFIGSFAVVDFRNGEIINLNVPGGGSYDTEGGLLERIIAPQPLALVNPLWHFWDANWWPDWQTSAEKLAWFYEKSGGSTVDGVISFTPTVLESILKIIGPLDMNEKYGATITAENFWQLVQVMSEQKPQDHPDYQKYLKLRAELFKDPVVTADAAASSSLPTTASSSNALTANATSSDTAKTGEEQHAPKKIIGDMFEKIRFVMKENLSKEIFFSLAGSALESLNEKHILLYFNDDDLQAKADAYSWTGKMRSSAWDYLMVVHSNIAGAKTDRVINEDISHKTEVSEDGTITDTVEIIRRHNGIKGDAFTGVRNVDWLRVYVPEGSRLISASGFRVPDEKFFDKPDESWQEDDYLALTENKATIDENSGTKIYTEAGKTVFANWCMADPGETIVVRFKYVLPFKMVAPERTLDLKTRFEEFMNPEQKTLVPYALMAQKQPGTIGSKFFSKIILPEKFKVVWRYGGESGDEYVGDLKVDRYRAVLVEEK</sequence>
<organism evidence="3 4">
    <name type="scientific">Candidatus Falkowbacteria bacterium GW2011_GWE1_38_31</name>
    <dbReference type="NCBI Taxonomy" id="1618638"/>
    <lineage>
        <taxon>Bacteria</taxon>
        <taxon>Candidatus Falkowiibacteriota</taxon>
    </lineage>
</organism>
<feature type="compositionally biased region" description="Low complexity" evidence="1">
    <location>
        <begin position="590"/>
        <end position="613"/>
    </location>
</feature>
<comment type="caution">
    <text evidence="3">The sequence shown here is derived from an EMBL/GenBank/DDBJ whole genome shotgun (WGS) entry which is preliminary data.</text>
</comment>
<evidence type="ECO:0000256" key="2">
    <source>
        <dbReference type="SAM" id="Phobius"/>
    </source>
</evidence>
<accession>A0A0G0N0V6</accession>
<dbReference type="EMBL" id="LBUU01000003">
    <property type="protein sequence ID" value="KKQ70731.1"/>
    <property type="molecule type" value="Genomic_DNA"/>
</dbReference>
<evidence type="ECO:0008006" key="5">
    <source>
        <dbReference type="Google" id="ProtNLM"/>
    </source>
</evidence>
<dbReference type="AlphaFoldDB" id="A0A0G0N0V6"/>
<dbReference type="PATRIC" id="fig|1618638.3.peg.412"/>
<keyword evidence="2" id="KW-1133">Transmembrane helix</keyword>
<feature type="transmembrane region" description="Helical" evidence="2">
    <location>
        <begin position="212"/>
        <end position="232"/>
    </location>
</feature>
<evidence type="ECO:0000256" key="1">
    <source>
        <dbReference type="SAM" id="MobiDB-lite"/>
    </source>
</evidence>
<dbReference type="InterPro" id="IPR025101">
    <property type="entry name" value="DUF4012"/>
</dbReference>
<evidence type="ECO:0000313" key="3">
    <source>
        <dbReference type="EMBL" id="KKQ70731.1"/>
    </source>
</evidence>
<name>A0A0G0N0V6_9BACT</name>
<reference evidence="3 4" key="1">
    <citation type="journal article" date="2015" name="Nature">
        <title>rRNA introns, odd ribosomes, and small enigmatic genomes across a large radiation of phyla.</title>
        <authorList>
            <person name="Brown C.T."/>
            <person name="Hug L.A."/>
            <person name="Thomas B.C."/>
            <person name="Sharon I."/>
            <person name="Castelle C.J."/>
            <person name="Singh A."/>
            <person name="Wilkins M.J."/>
            <person name="Williams K.H."/>
            <person name="Banfield J.F."/>
        </authorList>
    </citation>
    <scope>NUCLEOTIDE SEQUENCE [LARGE SCALE GENOMIC DNA]</scope>
</reference>
<dbReference type="Proteomes" id="UP000034022">
    <property type="component" value="Unassembled WGS sequence"/>
</dbReference>
<evidence type="ECO:0000313" key="4">
    <source>
        <dbReference type="Proteomes" id="UP000034022"/>
    </source>
</evidence>
<feature type="region of interest" description="Disordered" evidence="1">
    <location>
        <begin position="590"/>
        <end position="620"/>
    </location>
</feature>
<keyword evidence="2" id="KW-0472">Membrane</keyword>
<dbReference type="Pfam" id="PF13196">
    <property type="entry name" value="DUF4012"/>
    <property type="match status" value="1"/>
</dbReference>